<dbReference type="SMART" id="SM00248">
    <property type="entry name" value="ANK"/>
    <property type="match status" value="14"/>
</dbReference>
<organism evidence="5 6">
    <name type="scientific">Parathielavia appendiculata</name>
    <dbReference type="NCBI Taxonomy" id="2587402"/>
    <lineage>
        <taxon>Eukaryota</taxon>
        <taxon>Fungi</taxon>
        <taxon>Dikarya</taxon>
        <taxon>Ascomycota</taxon>
        <taxon>Pezizomycotina</taxon>
        <taxon>Sordariomycetes</taxon>
        <taxon>Sordariomycetidae</taxon>
        <taxon>Sordariales</taxon>
        <taxon>Chaetomiaceae</taxon>
        <taxon>Parathielavia</taxon>
    </lineage>
</organism>
<evidence type="ECO:0000256" key="4">
    <source>
        <dbReference type="SAM" id="MobiDB-lite"/>
    </source>
</evidence>
<comment type="caution">
    <text evidence="5">The sequence shown here is derived from an EMBL/GenBank/DDBJ whole genome shotgun (WGS) entry which is preliminary data.</text>
</comment>
<feature type="repeat" description="ANK" evidence="3">
    <location>
        <begin position="288"/>
        <end position="320"/>
    </location>
</feature>
<dbReference type="InterPro" id="IPR002110">
    <property type="entry name" value="Ankyrin_rpt"/>
</dbReference>
<keyword evidence="6" id="KW-1185">Reference proteome</keyword>
<dbReference type="PANTHER" id="PTHR24189">
    <property type="entry name" value="MYOTROPHIN"/>
    <property type="match status" value="1"/>
</dbReference>
<reference evidence="5" key="2">
    <citation type="submission" date="2023-05" db="EMBL/GenBank/DDBJ databases">
        <authorList>
            <consortium name="Lawrence Berkeley National Laboratory"/>
            <person name="Steindorff A."/>
            <person name="Hensen N."/>
            <person name="Bonometti L."/>
            <person name="Westerberg I."/>
            <person name="Brannstrom I.O."/>
            <person name="Guillou S."/>
            <person name="Cros-Aarteil S."/>
            <person name="Calhoun S."/>
            <person name="Haridas S."/>
            <person name="Kuo A."/>
            <person name="Mondo S."/>
            <person name="Pangilinan J."/>
            <person name="Riley R."/>
            <person name="Labutti K."/>
            <person name="Andreopoulos B."/>
            <person name="Lipzen A."/>
            <person name="Chen C."/>
            <person name="Yanf M."/>
            <person name="Daum C."/>
            <person name="Ng V."/>
            <person name="Clum A."/>
            <person name="Ohm R."/>
            <person name="Martin F."/>
            <person name="Silar P."/>
            <person name="Natvig D."/>
            <person name="Lalanne C."/>
            <person name="Gautier V."/>
            <person name="Ament-Velasquez S.L."/>
            <person name="Kruys A."/>
            <person name="Hutchinson M.I."/>
            <person name="Powell A.J."/>
            <person name="Barry K."/>
            <person name="Miller A.N."/>
            <person name="Grigoriev I.V."/>
            <person name="Debuchy R."/>
            <person name="Gladieux P."/>
            <person name="Thoren M.H."/>
            <person name="Johannesson H."/>
        </authorList>
    </citation>
    <scope>NUCLEOTIDE SEQUENCE</scope>
    <source>
        <strain evidence="5">CBS 731.68</strain>
    </source>
</reference>
<reference evidence="5" key="1">
    <citation type="journal article" date="2023" name="Mol. Phylogenet. Evol.">
        <title>Genome-scale phylogeny and comparative genomics of the fungal order Sordariales.</title>
        <authorList>
            <person name="Hensen N."/>
            <person name="Bonometti L."/>
            <person name="Westerberg I."/>
            <person name="Brannstrom I.O."/>
            <person name="Guillou S."/>
            <person name="Cros-Aarteil S."/>
            <person name="Calhoun S."/>
            <person name="Haridas S."/>
            <person name="Kuo A."/>
            <person name="Mondo S."/>
            <person name="Pangilinan J."/>
            <person name="Riley R."/>
            <person name="LaButti K."/>
            <person name="Andreopoulos B."/>
            <person name="Lipzen A."/>
            <person name="Chen C."/>
            <person name="Yan M."/>
            <person name="Daum C."/>
            <person name="Ng V."/>
            <person name="Clum A."/>
            <person name="Steindorff A."/>
            <person name="Ohm R.A."/>
            <person name="Martin F."/>
            <person name="Silar P."/>
            <person name="Natvig D.O."/>
            <person name="Lalanne C."/>
            <person name="Gautier V."/>
            <person name="Ament-Velasquez S.L."/>
            <person name="Kruys A."/>
            <person name="Hutchinson M.I."/>
            <person name="Powell A.J."/>
            <person name="Barry K."/>
            <person name="Miller A.N."/>
            <person name="Grigoriev I.V."/>
            <person name="Debuchy R."/>
            <person name="Gladieux P."/>
            <person name="Hiltunen Thoren M."/>
            <person name="Johannesson H."/>
        </authorList>
    </citation>
    <scope>NUCLEOTIDE SEQUENCE</scope>
    <source>
        <strain evidence="5">CBS 731.68</strain>
    </source>
</reference>
<feature type="repeat" description="ANK" evidence="3">
    <location>
        <begin position="56"/>
        <end position="96"/>
    </location>
</feature>
<evidence type="ECO:0000313" key="6">
    <source>
        <dbReference type="Proteomes" id="UP001302602"/>
    </source>
</evidence>
<feature type="repeat" description="ANK" evidence="3">
    <location>
        <begin position="10"/>
        <end position="55"/>
    </location>
</feature>
<dbReference type="PROSITE" id="PS50297">
    <property type="entry name" value="ANK_REP_REGION"/>
    <property type="match status" value="2"/>
</dbReference>
<name>A0AAN6U1S1_9PEZI</name>
<feature type="compositionally biased region" description="Basic and acidic residues" evidence="4">
    <location>
        <begin position="1072"/>
        <end position="1085"/>
    </location>
</feature>
<keyword evidence="1" id="KW-0677">Repeat</keyword>
<dbReference type="PROSITE" id="PS50088">
    <property type="entry name" value="ANK_REPEAT"/>
    <property type="match status" value="5"/>
</dbReference>
<dbReference type="InterPro" id="IPR036770">
    <property type="entry name" value="Ankyrin_rpt-contain_sf"/>
</dbReference>
<feature type="compositionally biased region" description="Basic and acidic residues" evidence="4">
    <location>
        <begin position="435"/>
        <end position="452"/>
    </location>
</feature>
<feature type="compositionally biased region" description="Basic and acidic residues" evidence="4">
    <location>
        <begin position="769"/>
        <end position="780"/>
    </location>
</feature>
<feature type="repeat" description="ANK" evidence="3">
    <location>
        <begin position="581"/>
        <end position="616"/>
    </location>
</feature>
<sequence length="1094" mass="120051">MDHDRDWLGRDMTPLHLAVEKRDDPLVHWSDMDKSEEILTEILLSAGADPNTKTSNGNTPMHIANTEKPRIFELLPNVKVFDMLLELGADVNIADGNGDNVFHHILHSINSLADSREFMTNKKSQPPLFSYNKCGFSSRTALARHHDEMLRMLVGVGMDLNARDEQGRTILWVIGEQYGTDVDVIEKFIRLSADPGAATDDGRTTETYPRAQEVILVLMDEGTVSPLAKNAEGQSALHVAADPTTLATSNLSPLHVAARKRDAGVAVLLLVQYRKLSVLEEHVNLLGEGRAPLHYACRAGSPEAVWYLLRNGADPSIMDGNGLTSLHALTECEAPGPPPMVDIIAMLQRGGADLTAEAAIRMDGETRMLTPLDMAVQRKNWEMVRALITHGVQPRDCQRPSEEFVLATDRASGIPKGWSDSPVERTLGGWSRGENASREGNLLHDQRTRHPGFESPEPADEDGNAADCLCDVLQDGDYDIIKEYAQLGGNMIQLRRWSKDIFLHHLIRSGQAELSEYFGDKVAEFEAQDWVQKNKNVCCTLLGAACLRSQPSLQIIQLLVEKLGVDVNATYNPDGFCYRLRRGTALHILASGANFWQVEALEYLLSKGADIKARNADGMTPLLAAIDKSWPDGFWREETVCVLLKHGADVNATARKLSGVTGRSALEMSGHPGVTRLLLEHGASRDWFWGLLTYAVCNWMEPGIMKLPLEAGLDPNELPSCGGDQQQEKRLLKGVIDDEEVEQKKGGGEDEEREEWGEEEEEEEEEEPKVEPRYPLHEAARPSTAYDPAFNFRRGSKLDRKGHHGRTLLTSACIPVFPVGAPVYGVPKPKPTVVADAINALVTARADALALDDEAALLCTDKQGRKPLHLALAINASRAQISSFLIQHLLSVGVNPADPDPLTGNSALHFIAPRLVGESTAAAAATTLFLELAAHLDINARNGAGETPVFAFAAVGWAGTRNPESKVGHPTYALKHDMTHAKALDMFVELGADLVAVDGKNRTLLHVTAGRKGVRGSQLEPEEMEDVEGAFKKLLDLGIHPRAEDDQLRTAIDVTVARNMYGIVWMFSEEGRREREKGMKDDGGKESGSGDFEW</sequence>
<feature type="region of interest" description="Disordered" evidence="4">
    <location>
        <begin position="1072"/>
        <end position="1094"/>
    </location>
</feature>
<keyword evidence="2 3" id="KW-0040">ANK repeat</keyword>
<dbReference type="Pfam" id="PF00023">
    <property type="entry name" value="Ank"/>
    <property type="match status" value="2"/>
</dbReference>
<dbReference type="AlphaFoldDB" id="A0AAN6U1S1"/>
<dbReference type="InterPro" id="IPR050745">
    <property type="entry name" value="Multifunctional_regulatory"/>
</dbReference>
<feature type="region of interest" description="Disordered" evidence="4">
    <location>
        <begin position="733"/>
        <end position="780"/>
    </location>
</feature>
<dbReference type="Pfam" id="PF12796">
    <property type="entry name" value="Ank_2"/>
    <property type="match status" value="2"/>
</dbReference>
<dbReference type="GeneID" id="87832330"/>
<evidence type="ECO:0000256" key="3">
    <source>
        <dbReference type="PROSITE-ProRule" id="PRU00023"/>
    </source>
</evidence>
<proteinExistence type="predicted"/>
<feature type="repeat" description="ANK" evidence="3">
    <location>
        <begin position="617"/>
        <end position="655"/>
    </location>
</feature>
<dbReference type="EMBL" id="MU853226">
    <property type="protein sequence ID" value="KAK4124843.1"/>
    <property type="molecule type" value="Genomic_DNA"/>
</dbReference>
<protein>
    <submittedName>
        <fullName evidence="5">Ankyrin</fullName>
    </submittedName>
</protein>
<dbReference type="SUPFAM" id="SSF48403">
    <property type="entry name" value="Ankyrin repeat"/>
    <property type="match status" value="3"/>
</dbReference>
<feature type="region of interest" description="Disordered" evidence="4">
    <location>
        <begin position="415"/>
        <end position="462"/>
    </location>
</feature>
<dbReference type="RefSeq" id="XP_062648614.1">
    <property type="nucleotide sequence ID" value="XM_062795562.1"/>
</dbReference>
<accession>A0AAN6U1S1</accession>
<dbReference type="Gene3D" id="1.25.40.20">
    <property type="entry name" value="Ankyrin repeat-containing domain"/>
    <property type="match status" value="5"/>
</dbReference>
<evidence type="ECO:0000313" key="5">
    <source>
        <dbReference type="EMBL" id="KAK4124843.1"/>
    </source>
</evidence>
<feature type="compositionally biased region" description="Acidic residues" evidence="4">
    <location>
        <begin position="749"/>
        <end position="768"/>
    </location>
</feature>
<gene>
    <name evidence="5" type="ORF">N657DRAFT_670725</name>
</gene>
<dbReference type="PRINTS" id="PR01415">
    <property type="entry name" value="ANKYRIN"/>
</dbReference>
<evidence type="ECO:0000256" key="1">
    <source>
        <dbReference type="ARBA" id="ARBA00022737"/>
    </source>
</evidence>
<dbReference type="Proteomes" id="UP001302602">
    <property type="component" value="Unassembled WGS sequence"/>
</dbReference>
<evidence type="ECO:0000256" key="2">
    <source>
        <dbReference type="ARBA" id="ARBA00023043"/>
    </source>
</evidence>